<evidence type="ECO:0000313" key="1">
    <source>
        <dbReference type="EMBL" id="JAD69414.1"/>
    </source>
</evidence>
<reference evidence="1" key="2">
    <citation type="journal article" date="2015" name="Data Brief">
        <title>Shoot transcriptome of the giant reed, Arundo donax.</title>
        <authorList>
            <person name="Barrero R.A."/>
            <person name="Guerrero F.D."/>
            <person name="Moolhuijzen P."/>
            <person name="Goolsby J.A."/>
            <person name="Tidwell J."/>
            <person name="Bellgard S.E."/>
            <person name="Bellgard M.I."/>
        </authorList>
    </citation>
    <scope>NUCLEOTIDE SEQUENCE</scope>
    <source>
        <tissue evidence="1">Shoot tissue taken approximately 20 cm above the soil surface</tissue>
    </source>
</reference>
<dbReference type="AlphaFoldDB" id="A0A0A9BZB6"/>
<reference evidence="1" key="1">
    <citation type="submission" date="2014-09" db="EMBL/GenBank/DDBJ databases">
        <authorList>
            <person name="Magalhaes I.L.F."/>
            <person name="Oliveira U."/>
            <person name="Santos F.R."/>
            <person name="Vidigal T.H.D.A."/>
            <person name="Brescovit A.D."/>
            <person name="Santos A.J."/>
        </authorList>
    </citation>
    <scope>NUCLEOTIDE SEQUENCE</scope>
    <source>
        <tissue evidence="1">Shoot tissue taken approximately 20 cm above the soil surface</tissue>
    </source>
</reference>
<accession>A0A0A9BZB6</accession>
<name>A0A0A9BZB6_ARUDO</name>
<sequence>MCRCRASPSIQCFSLMIYKETSEVTFLELKNWLLRSLQMFLAQVTNNFMVVEHRFLSRFAHELEVDGDVVLIISVVVSVSVRVVQDAPVVAADGEGRGLDELAGVDVSWRSRRRACTAPLRLAPRHRLPCWPLG</sequence>
<protein>
    <submittedName>
        <fullName evidence="1">Uncharacterized protein</fullName>
    </submittedName>
</protein>
<proteinExistence type="predicted"/>
<dbReference type="EMBL" id="GBRH01228481">
    <property type="protein sequence ID" value="JAD69414.1"/>
    <property type="molecule type" value="Transcribed_RNA"/>
</dbReference>
<organism evidence="1">
    <name type="scientific">Arundo donax</name>
    <name type="common">Giant reed</name>
    <name type="synonym">Donax arundinaceus</name>
    <dbReference type="NCBI Taxonomy" id="35708"/>
    <lineage>
        <taxon>Eukaryota</taxon>
        <taxon>Viridiplantae</taxon>
        <taxon>Streptophyta</taxon>
        <taxon>Embryophyta</taxon>
        <taxon>Tracheophyta</taxon>
        <taxon>Spermatophyta</taxon>
        <taxon>Magnoliopsida</taxon>
        <taxon>Liliopsida</taxon>
        <taxon>Poales</taxon>
        <taxon>Poaceae</taxon>
        <taxon>PACMAD clade</taxon>
        <taxon>Arundinoideae</taxon>
        <taxon>Arundineae</taxon>
        <taxon>Arundo</taxon>
    </lineage>
</organism>